<evidence type="ECO:0000256" key="7">
    <source>
        <dbReference type="ARBA" id="ARBA00022989"/>
    </source>
</evidence>
<dbReference type="Gene3D" id="2.30.30.830">
    <property type="match status" value="1"/>
</dbReference>
<dbReference type="SUPFAM" id="SSF50156">
    <property type="entry name" value="PDZ domain-like"/>
    <property type="match status" value="1"/>
</dbReference>
<evidence type="ECO:0000313" key="11">
    <source>
        <dbReference type="EMBL" id="ODS24574.1"/>
    </source>
</evidence>
<feature type="transmembrane region" description="Helical" evidence="9">
    <location>
        <begin position="7"/>
        <end position="29"/>
    </location>
</feature>
<dbReference type="GO" id="GO:0005886">
    <property type="term" value="C:plasma membrane"/>
    <property type="evidence" value="ECO:0007669"/>
    <property type="project" value="UniProtKB-SubCell"/>
</dbReference>
<feature type="domain" description="Type II secretion system protein GspC N-terminal" evidence="10">
    <location>
        <begin position="18"/>
        <end position="162"/>
    </location>
</feature>
<proteinExistence type="predicted"/>
<evidence type="ECO:0000256" key="9">
    <source>
        <dbReference type="SAM" id="Phobius"/>
    </source>
</evidence>
<evidence type="ECO:0000256" key="1">
    <source>
        <dbReference type="ARBA" id="ARBA00004533"/>
    </source>
</evidence>
<keyword evidence="7 9" id="KW-1133">Transmembrane helix</keyword>
<dbReference type="Pfam" id="PF11356">
    <property type="entry name" value="T2SSC"/>
    <property type="match status" value="1"/>
</dbReference>
<keyword evidence="8 9" id="KW-0472">Membrane</keyword>
<reference evidence="11 12" key="1">
    <citation type="journal article" date="2016" name="Appl. Environ. Microbiol.">
        <title>Lack of Overt Genome Reduction in the Bryostatin-Producing Bryozoan Symbiont "Candidatus Endobugula sertula".</title>
        <authorList>
            <person name="Miller I.J."/>
            <person name="Vanee N."/>
            <person name="Fong S.S."/>
            <person name="Lim-Fong G.E."/>
            <person name="Kwan J.C."/>
        </authorList>
    </citation>
    <scope>NUCLEOTIDE SEQUENCE [LARGE SCALE GENOMIC DNA]</scope>
    <source>
        <strain evidence="11">AB1-4</strain>
    </source>
</reference>
<evidence type="ECO:0000256" key="2">
    <source>
        <dbReference type="ARBA" id="ARBA00022448"/>
    </source>
</evidence>
<dbReference type="Proteomes" id="UP000242502">
    <property type="component" value="Unassembled WGS sequence"/>
</dbReference>
<dbReference type="InterPro" id="IPR036034">
    <property type="entry name" value="PDZ_sf"/>
</dbReference>
<evidence type="ECO:0000256" key="4">
    <source>
        <dbReference type="ARBA" id="ARBA00022519"/>
    </source>
</evidence>
<dbReference type="GO" id="GO:0015031">
    <property type="term" value="P:protein transport"/>
    <property type="evidence" value="ECO:0007669"/>
    <property type="project" value="UniProtKB-KW"/>
</dbReference>
<protein>
    <recommendedName>
        <fullName evidence="10">Type II secretion system protein GspC N-terminal domain-containing protein</fullName>
    </recommendedName>
</protein>
<evidence type="ECO:0000256" key="5">
    <source>
        <dbReference type="ARBA" id="ARBA00022692"/>
    </source>
</evidence>
<dbReference type="Gene3D" id="2.30.42.10">
    <property type="match status" value="1"/>
</dbReference>
<keyword evidence="5 9" id="KW-0812">Transmembrane</keyword>
<evidence type="ECO:0000256" key="3">
    <source>
        <dbReference type="ARBA" id="ARBA00022475"/>
    </source>
</evidence>
<keyword evidence="3" id="KW-1003">Cell membrane</keyword>
<comment type="caution">
    <text evidence="11">The sequence shown here is derived from an EMBL/GenBank/DDBJ whole genome shotgun (WGS) entry which is preliminary data.</text>
</comment>
<keyword evidence="6" id="KW-0653">Protein transport</keyword>
<dbReference type="STRING" id="62101.AB835_03050"/>
<organism evidence="11 12">
    <name type="scientific">Candidatus Endobugula sertula</name>
    <name type="common">Bugula neritina bacterial symbiont</name>
    <dbReference type="NCBI Taxonomy" id="62101"/>
    <lineage>
        <taxon>Bacteria</taxon>
        <taxon>Pseudomonadati</taxon>
        <taxon>Pseudomonadota</taxon>
        <taxon>Gammaproteobacteria</taxon>
        <taxon>Cellvibrionales</taxon>
        <taxon>Cellvibrionaceae</taxon>
        <taxon>Candidatus Endobugula</taxon>
    </lineage>
</organism>
<name>A0A1D2QSN7_9GAMM</name>
<dbReference type="EMBL" id="MDLC01000007">
    <property type="protein sequence ID" value="ODS24574.1"/>
    <property type="molecule type" value="Genomic_DNA"/>
</dbReference>
<dbReference type="InterPro" id="IPR024961">
    <property type="entry name" value="T2SS_GspC_N"/>
</dbReference>
<evidence type="ECO:0000313" key="12">
    <source>
        <dbReference type="Proteomes" id="UP000242502"/>
    </source>
</evidence>
<keyword evidence="4" id="KW-0997">Cell inner membrane</keyword>
<evidence type="ECO:0000256" key="8">
    <source>
        <dbReference type="ARBA" id="ARBA00023136"/>
    </source>
</evidence>
<gene>
    <name evidence="11" type="ORF">AB835_03050</name>
</gene>
<sequence>MQQHRIILLLIAKGLVGIVLLMWLASTLIQLAHIIMPSDAPAAISPANDKLINSNANPSLPEVDIAALMSIALFGEVVDVPSDLVVEPKEAVVVETQLNLLLKGLFTSDNPKLGRAIITNGKKEALYRVGDEIEGLSNVKLMAVFKDRINLDNRGNTEVLYLYPESERLSPSNSPNVPAFVDNSSEPDVIESVDRQLNTETEKAGVKKLNQIMRVVRERNKLTGEMLGFRVLPGRNRHAFKLSGLKPNDVIISMDGELLTDWRSAMAIYRNKRNATRVSLIIRRDDHEISLDLDLDTLNL</sequence>
<keyword evidence="2" id="KW-0813">Transport</keyword>
<accession>A0A1D2QSN7</accession>
<dbReference type="AlphaFoldDB" id="A0A1D2QSN7"/>
<evidence type="ECO:0000256" key="6">
    <source>
        <dbReference type="ARBA" id="ARBA00022927"/>
    </source>
</evidence>
<evidence type="ECO:0000259" key="10">
    <source>
        <dbReference type="Pfam" id="PF11356"/>
    </source>
</evidence>
<comment type="subcellular location">
    <subcellularLocation>
        <location evidence="1">Cell inner membrane</location>
    </subcellularLocation>
</comment>